<proteinExistence type="predicted"/>
<sequence length="318" mass="37800">MNKIFYSTFLNNSNNNINYENKQNFISDINKFNTDSSKLKIGSYLAGLFEGEGHLYLPELSKFKLGKFYPYIAITFPNKDYPLLCKLQELFGGCLRFKTKENAIVWTIGRHSELLNFIKLINGYLRTPKIVKFNNLINWLNNEFDYNIPIYNINTEDLSKDGWFSGFFDADGGFKIRYTEKIINTITSKITRKGRIEVRIALEQRKHLNNMSYRPIMEMILKFFNITNDLNTSIHQNREYWIIEVTSLSKLQYLINYLNEYPLLTAKRNDYNDWLIVYNNMLNKTHLTESGKLTIKEIKNNMNKKRKIFNWDHLEYLN</sequence>
<dbReference type="GeneID" id="40486992"/>
<dbReference type="PANTHER" id="PTHR36181">
    <property type="entry name" value="INTRON-ENCODED ENDONUCLEASE AI3-RELATED"/>
    <property type="match status" value="1"/>
</dbReference>
<accession>A0A4Y5SJ98</accession>
<dbReference type="GO" id="GO:0005739">
    <property type="term" value="C:mitochondrion"/>
    <property type="evidence" value="ECO:0007669"/>
    <property type="project" value="UniProtKB-ARBA"/>
</dbReference>
<comment type="function">
    <text evidence="1">Mitochondrial DNA endonuclease involved in intron homing.</text>
</comment>
<dbReference type="RefSeq" id="YP_009649313.1">
    <property type="nucleotide sequence ID" value="NC_042699.1"/>
</dbReference>
<feature type="domain" description="Homing endonuclease LAGLIDADG" evidence="2">
    <location>
        <begin position="45"/>
        <end position="138"/>
    </location>
</feature>
<name>A0A4Y5SJ98_9AGAM</name>
<dbReference type="GO" id="GO:0004519">
    <property type="term" value="F:endonuclease activity"/>
    <property type="evidence" value="ECO:0007669"/>
    <property type="project" value="UniProtKB-KW"/>
</dbReference>
<organism evidence="3">
    <name type="scientific">Rhizopogon vinicolor</name>
    <dbReference type="NCBI Taxonomy" id="80600"/>
    <lineage>
        <taxon>Eukaryota</taxon>
        <taxon>Fungi</taxon>
        <taxon>Dikarya</taxon>
        <taxon>Basidiomycota</taxon>
        <taxon>Agaricomycotina</taxon>
        <taxon>Agaricomycetes</taxon>
        <taxon>Agaricomycetidae</taxon>
        <taxon>Boletales</taxon>
        <taxon>Suillineae</taxon>
        <taxon>Rhizopogonaceae</taxon>
        <taxon>Rhizopogon</taxon>
    </lineage>
</organism>
<dbReference type="InterPro" id="IPR051289">
    <property type="entry name" value="LAGLIDADG_Endonuclease"/>
</dbReference>
<dbReference type="InterPro" id="IPR027434">
    <property type="entry name" value="Homing_endonucl"/>
</dbReference>
<dbReference type="Pfam" id="PF00961">
    <property type="entry name" value="LAGLIDADG_1"/>
    <property type="match status" value="2"/>
</dbReference>
<evidence type="ECO:0000259" key="2">
    <source>
        <dbReference type="Pfam" id="PF00961"/>
    </source>
</evidence>
<feature type="domain" description="Homing endonuclease LAGLIDADG" evidence="2">
    <location>
        <begin position="165"/>
        <end position="278"/>
    </location>
</feature>
<evidence type="ECO:0000313" key="3">
    <source>
        <dbReference type="EMBL" id="QDA23227.1"/>
    </source>
</evidence>
<reference evidence="3" key="1">
    <citation type="journal article" name="Int. J. Mol. Sci.">
        <title>Comparative Mitochondrial Genome Analysis of Two Ectomycorrhizal Fungi (Rhizopogon) Reveals Dynamic Changes of Intron and Phylogenetic Relationships of the Subphylum Agaricomycotina.</title>
        <authorList>
            <person name="Li Q."/>
            <person name="Ren Y."/>
            <person name="Shi X."/>
            <person name="Peng L."/>
            <person name="Zhao J."/>
            <person name="Song Y."/>
            <person name="Zhao G."/>
        </authorList>
    </citation>
    <scope>NUCLEOTIDE SEQUENCE</scope>
</reference>
<keyword evidence="3" id="KW-0540">Nuclease</keyword>
<keyword evidence="3" id="KW-0255">Endonuclease</keyword>
<geneLocation type="mitochondrion" evidence="3"/>
<evidence type="ECO:0000256" key="1">
    <source>
        <dbReference type="ARBA" id="ARBA00002670"/>
    </source>
</evidence>
<dbReference type="Gene3D" id="3.10.28.10">
    <property type="entry name" value="Homing endonucleases"/>
    <property type="match status" value="2"/>
</dbReference>
<dbReference type="SUPFAM" id="SSF55608">
    <property type="entry name" value="Homing endonucleases"/>
    <property type="match status" value="2"/>
</dbReference>
<gene>
    <name evidence="3" type="primary">orf318</name>
</gene>
<keyword evidence="3" id="KW-0496">Mitochondrion</keyword>
<keyword evidence="3" id="KW-0378">Hydrolase</keyword>
<dbReference type="EMBL" id="MH794153">
    <property type="protein sequence ID" value="QDA23227.1"/>
    <property type="molecule type" value="Genomic_DNA"/>
</dbReference>
<dbReference type="PANTHER" id="PTHR36181:SF3">
    <property type="entry name" value="INTRON-ENCODED DNA ENDONUCLEASE AI5 BETA"/>
    <property type="match status" value="1"/>
</dbReference>
<dbReference type="AlphaFoldDB" id="A0A4Y5SJ98"/>
<dbReference type="InterPro" id="IPR004860">
    <property type="entry name" value="LAGLIDADG_dom"/>
</dbReference>
<protein>
    <submittedName>
        <fullName evidence="3">LAGLIDADG endonuclease</fullName>
    </submittedName>
</protein>